<keyword evidence="1" id="KW-0812">Transmembrane</keyword>
<reference evidence="2 3" key="1">
    <citation type="submission" date="2017-09" db="EMBL/GenBank/DDBJ databases">
        <title>Complete genome sequence of Verrucomicrobial strain HZ-65, isolated from freshwater.</title>
        <authorList>
            <person name="Choi A."/>
        </authorList>
    </citation>
    <scope>NUCLEOTIDE SEQUENCE [LARGE SCALE GENOMIC DNA]</scope>
    <source>
        <strain evidence="2 3">HZ-65</strain>
    </source>
</reference>
<feature type="transmembrane region" description="Helical" evidence="1">
    <location>
        <begin position="174"/>
        <end position="197"/>
    </location>
</feature>
<protein>
    <submittedName>
        <fullName evidence="2">Uncharacterized protein</fullName>
    </submittedName>
</protein>
<dbReference type="Proteomes" id="UP000217265">
    <property type="component" value="Chromosome"/>
</dbReference>
<dbReference type="KEGG" id="vbh:CMV30_17465"/>
<keyword evidence="1" id="KW-0472">Membrane</keyword>
<keyword evidence="1" id="KW-1133">Transmembrane helix</keyword>
<proteinExistence type="predicted"/>
<evidence type="ECO:0000256" key="1">
    <source>
        <dbReference type="SAM" id="Phobius"/>
    </source>
</evidence>
<name>A0A290QM17_9BACT</name>
<feature type="transmembrane region" description="Helical" evidence="1">
    <location>
        <begin position="146"/>
        <end position="168"/>
    </location>
</feature>
<feature type="transmembrane region" description="Helical" evidence="1">
    <location>
        <begin position="49"/>
        <end position="69"/>
    </location>
</feature>
<organism evidence="2 3">
    <name type="scientific">Nibricoccus aquaticus</name>
    <dbReference type="NCBI Taxonomy" id="2576891"/>
    <lineage>
        <taxon>Bacteria</taxon>
        <taxon>Pseudomonadati</taxon>
        <taxon>Verrucomicrobiota</taxon>
        <taxon>Opitutia</taxon>
        <taxon>Opitutales</taxon>
        <taxon>Opitutaceae</taxon>
        <taxon>Nibricoccus</taxon>
    </lineage>
</organism>
<gene>
    <name evidence="2" type="ORF">CMV30_17465</name>
</gene>
<dbReference type="RefSeq" id="WP_096057220.1">
    <property type="nucleotide sequence ID" value="NZ_CP023344.1"/>
</dbReference>
<feature type="transmembrane region" description="Helical" evidence="1">
    <location>
        <begin position="89"/>
        <end position="109"/>
    </location>
</feature>
<sequence>MNFEELKVVWDSETKEAQFTLNEAALHAVVRRRNEEIHRGAACCQLGDIIGGIGFGVVMVVFAVILAMGDPAWFASWKWIRVQVSGWHVAGLFLSGLIMWGYAVAMYGVRRRQLQREENSADSLRGDLDRAIAHTDFQIRVARSSVWWGLVPQWVATCLLGLVVFSLSELSAGYFSAILGVLGALLSVVITCQLRAINGRYAPRRRELELLRTKLADMQ</sequence>
<dbReference type="AlphaFoldDB" id="A0A290QM17"/>
<keyword evidence="3" id="KW-1185">Reference proteome</keyword>
<dbReference type="EMBL" id="CP023344">
    <property type="protein sequence ID" value="ATC65591.1"/>
    <property type="molecule type" value="Genomic_DNA"/>
</dbReference>
<accession>A0A290QM17</accession>
<evidence type="ECO:0000313" key="3">
    <source>
        <dbReference type="Proteomes" id="UP000217265"/>
    </source>
</evidence>
<evidence type="ECO:0000313" key="2">
    <source>
        <dbReference type="EMBL" id="ATC65591.1"/>
    </source>
</evidence>
<dbReference type="OrthoDB" id="979241at2"/>